<evidence type="ECO:0000313" key="2">
    <source>
        <dbReference type="Proteomes" id="UP000011115"/>
    </source>
</evidence>
<evidence type="ECO:0000313" key="1">
    <source>
        <dbReference type="EnsemblPlants" id="PGSC0003DMT400050489"/>
    </source>
</evidence>
<dbReference type="EnsemblPlants" id="PGSC0003DMT400050489">
    <property type="protein sequence ID" value="PGSC0003DMT400050489"/>
    <property type="gene ID" value="PGSC0003DMG400019619"/>
</dbReference>
<dbReference type="ExpressionAtlas" id="M1BQD3">
    <property type="expression patterns" value="baseline and differential"/>
</dbReference>
<accession>M1BQD3</accession>
<organism evidence="1 2">
    <name type="scientific">Solanum tuberosum</name>
    <name type="common">Potato</name>
    <dbReference type="NCBI Taxonomy" id="4113"/>
    <lineage>
        <taxon>Eukaryota</taxon>
        <taxon>Viridiplantae</taxon>
        <taxon>Streptophyta</taxon>
        <taxon>Embryophyta</taxon>
        <taxon>Tracheophyta</taxon>
        <taxon>Spermatophyta</taxon>
        <taxon>Magnoliopsida</taxon>
        <taxon>eudicotyledons</taxon>
        <taxon>Gunneridae</taxon>
        <taxon>Pentapetalae</taxon>
        <taxon>asterids</taxon>
        <taxon>lamiids</taxon>
        <taxon>Solanales</taxon>
        <taxon>Solanaceae</taxon>
        <taxon>Solanoideae</taxon>
        <taxon>Solaneae</taxon>
        <taxon>Solanum</taxon>
    </lineage>
</organism>
<dbReference type="Proteomes" id="UP000011115">
    <property type="component" value="Unassembled WGS sequence"/>
</dbReference>
<reference evidence="1" key="2">
    <citation type="submission" date="2015-06" db="UniProtKB">
        <authorList>
            <consortium name="EnsemblPlants"/>
        </authorList>
    </citation>
    <scope>IDENTIFICATION</scope>
    <source>
        <strain evidence="1">DM1-3 516 R44</strain>
    </source>
</reference>
<dbReference type="HOGENOM" id="CLU_2727142_0_0_1"/>
<proteinExistence type="predicted"/>
<protein>
    <submittedName>
        <fullName evidence="1">OJ991214_12.13 protein</fullName>
    </submittedName>
</protein>
<name>M1BQD3_SOLTU</name>
<dbReference type="OrthoDB" id="426386at2759"/>
<sequence length="72" mass="8179">MCSCTSKVCGLAAMLLGFFRNVGWFMLDPPKECLLTPLRCDMVVYAARPLQSCCRVHFGFPKVVRNKFEESE</sequence>
<dbReference type="Gramene" id="PGSC0003DMT400050489">
    <property type="protein sequence ID" value="PGSC0003DMT400050489"/>
    <property type="gene ID" value="PGSC0003DMG400019619"/>
</dbReference>
<gene>
    <name evidence="1" type="primary">LOC102594292</name>
</gene>
<dbReference type="AlphaFoldDB" id="M1BQD3"/>
<keyword evidence="2" id="KW-1185">Reference proteome</keyword>
<reference evidence="2" key="1">
    <citation type="journal article" date="2011" name="Nature">
        <title>Genome sequence and analysis of the tuber crop potato.</title>
        <authorList>
            <consortium name="The Potato Genome Sequencing Consortium"/>
        </authorList>
    </citation>
    <scope>NUCLEOTIDE SEQUENCE [LARGE SCALE GENOMIC DNA]</scope>
    <source>
        <strain evidence="2">cv. DM1-3 516 R44</strain>
    </source>
</reference>